<name>A0ABZ0IN41_9BACT</name>
<dbReference type="RefSeq" id="WP_317487797.1">
    <property type="nucleotide sequence ID" value="NZ_CP136051.1"/>
</dbReference>
<accession>A0ABZ0IN41</accession>
<keyword evidence="3" id="KW-1185">Reference proteome</keyword>
<dbReference type="GO" id="GO:0016787">
    <property type="term" value="F:hydrolase activity"/>
    <property type="evidence" value="ECO:0007669"/>
    <property type="project" value="UniProtKB-KW"/>
</dbReference>
<dbReference type="SUPFAM" id="SSF53474">
    <property type="entry name" value="alpha/beta-Hydrolases"/>
    <property type="match status" value="1"/>
</dbReference>
<dbReference type="InterPro" id="IPR000073">
    <property type="entry name" value="AB_hydrolase_1"/>
</dbReference>
<protein>
    <submittedName>
        <fullName evidence="2">Alpha/beta fold hydrolase</fullName>
    </submittedName>
</protein>
<dbReference type="PANTHER" id="PTHR46438">
    <property type="entry name" value="ALPHA/BETA-HYDROLASES SUPERFAMILY PROTEIN"/>
    <property type="match status" value="1"/>
</dbReference>
<dbReference type="InterPro" id="IPR029058">
    <property type="entry name" value="AB_hydrolase_fold"/>
</dbReference>
<proteinExistence type="predicted"/>
<dbReference type="PRINTS" id="PR00111">
    <property type="entry name" value="ABHYDROLASE"/>
</dbReference>
<reference evidence="2 3" key="1">
    <citation type="journal article" date="2023" name="Microbiol. Resour. Announc.">
        <title>Complete Genome Sequence of Imperialibacter roseus strain P4T.</title>
        <authorList>
            <person name="Tizabi D.R."/>
            <person name="Bachvaroff T."/>
            <person name="Hill R.T."/>
        </authorList>
    </citation>
    <scope>NUCLEOTIDE SEQUENCE [LARGE SCALE GENOMIC DNA]</scope>
    <source>
        <strain evidence="2 3">P4T</strain>
    </source>
</reference>
<dbReference type="Proteomes" id="UP001302349">
    <property type="component" value="Chromosome"/>
</dbReference>
<dbReference type="EMBL" id="CP136051">
    <property type="protein sequence ID" value="WOK05002.1"/>
    <property type="molecule type" value="Genomic_DNA"/>
</dbReference>
<evidence type="ECO:0000313" key="2">
    <source>
        <dbReference type="EMBL" id="WOK05002.1"/>
    </source>
</evidence>
<evidence type="ECO:0000313" key="3">
    <source>
        <dbReference type="Proteomes" id="UP001302349"/>
    </source>
</evidence>
<dbReference type="Gene3D" id="3.40.50.1820">
    <property type="entry name" value="alpha/beta hydrolase"/>
    <property type="match status" value="1"/>
</dbReference>
<sequence>MKQAPAKYLNYKKYGTGTKFLLAFHGFGQTELAFQLFETSLGINYTIISIDLFFHGKSRWPVDELPVPTESWHDLLLDILKAEQIDKFSVMGYSLGGKLALTTAMLFPQRVQRIILAAPDGIYLNPWYKVATGTWVMRAIFHYLNDHPALLIRLISFFSRTRLVSGRLAKFAISQVADHNNGNSIYHAWVGFRHFTQNIDKVLQTVNQNNIQVTMVAGKYDTVIPYGKLHAFEKKCGSSDFVLIKTGHNSLLKKFHESLLENVRPHSG</sequence>
<feature type="domain" description="AB hydrolase-1" evidence="1">
    <location>
        <begin position="22"/>
        <end position="254"/>
    </location>
</feature>
<gene>
    <name evidence="2" type="ORF">RT717_18125</name>
</gene>
<dbReference type="Pfam" id="PF00561">
    <property type="entry name" value="Abhydrolase_1"/>
    <property type="match status" value="1"/>
</dbReference>
<evidence type="ECO:0000259" key="1">
    <source>
        <dbReference type="Pfam" id="PF00561"/>
    </source>
</evidence>
<organism evidence="2 3">
    <name type="scientific">Imperialibacter roseus</name>
    <dbReference type="NCBI Taxonomy" id="1324217"/>
    <lineage>
        <taxon>Bacteria</taxon>
        <taxon>Pseudomonadati</taxon>
        <taxon>Bacteroidota</taxon>
        <taxon>Cytophagia</taxon>
        <taxon>Cytophagales</taxon>
        <taxon>Flammeovirgaceae</taxon>
        <taxon>Imperialibacter</taxon>
    </lineage>
</organism>
<keyword evidence="2" id="KW-0378">Hydrolase</keyword>